<proteinExistence type="predicted"/>
<dbReference type="Proteomes" id="UP000664032">
    <property type="component" value="Unassembled WGS sequence"/>
</dbReference>
<sequence>MGITQEMINHRRLVQELYDRRVLHNILGVEPQPLVIRDSDDEVDDERKKEPKSYLVESAWENGDGELQKIIYIPGVGGTPLTSEMDLESPYLDTLYSVMNISGNYTL</sequence>
<accession>A0ACB8GSY6</accession>
<protein>
    <submittedName>
        <fullName evidence="1">Uncharacterized protein</fullName>
    </submittedName>
</protein>
<comment type="caution">
    <text evidence="1">The sequence shown here is derived from an EMBL/GenBank/DDBJ whole genome shotgun (WGS) entry which is preliminary data.</text>
</comment>
<organism evidence="1 2">
    <name type="scientific">Psilocybe cubensis</name>
    <name type="common">Psychedelic mushroom</name>
    <name type="synonym">Stropharia cubensis</name>
    <dbReference type="NCBI Taxonomy" id="181762"/>
    <lineage>
        <taxon>Eukaryota</taxon>
        <taxon>Fungi</taxon>
        <taxon>Dikarya</taxon>
        <taxon>Basidiomycota</taxon>
        <taxon>Agaricomycotina</taxon>
        <taxon>Agaricomycetes</taxon>
        <taxon>Agaricomycetidae</taxon>
        <taxon>Agaricales</taxon>
        <taxon>Agaricineae</taxon>
        <taxon>Strophariaceae</taxon>
        <taxon>Psilocybe</taxon>
    </lineage>
</organism>
<reference evidence="1" key="1">
    <citation type="submission" date="2021-10" db="EMBL/GenBank/DDBJ databases">
        <title>Psilocybe cubensis genome.</title>
        <authorList>
            <person name="Mckernan K.J."/>
            <person name="Crawford S."/>
            <person name="Trippe A."/>
            <person name="Kane L.T."/>
            <person name="Mclaughlin S."/>
        </authorList>
    </citation>
    <scope>NUCLEOTIDE SEQUENCE</scope>
    <source>
        <strain evidence="1">MGC-MH-2018</strain>
    </source>
</reference>
<evidence type="ECO:0000313" key="2">
    <source>
        <dbReference type="Proteomes" id="UP000664032"/>
    </source>
</evidence>
<name>A0ACB8GSY6_PSICU</name>
<evidence type="ECO:0000313" key="1">
    <source>
        <dbReference type="EMBL" id="KAH9478848.1"/>
    </source>
</evidence>
<gene>
    <name evidence="1" type="ORF">JR316_0009310</name>
</gene>
<keyword evidence="2" id="KW-1185">Reference proteome</keyword>
<dbReference type="EMBL" id="JAFIQS020000008">
    <property type="protein sequence ID" value="KAH9478848.1"/>
    <property type="molecule type" value="Genomic_DNA"/>
</dbReference>